<feature type="domain" description="Ribophorin II second" evidence="15">
    <location>
        <begin position="275"/>
        <end position="374"/>
    </location>
</feature>
<gene>
    <name evidence="17" type="primary">Rpn2</name>
</gene>
<comment type="function">
    <text evidence="1 12">Subunit of the oligosaccharyl transferase (OST) complex that catalyzes the initial transfer of a defined glycan (Glc(3)Man(9)GlcNAc(2) in eukaryotes) from the lipid carrier dolichol-pyrophosphate to an asparagine residue within an Asn-X-Ser/Thr consensus motif in nascent polypeptide chains, the first step in protein N-glycosylation. N-glycosylation occurs cotranslationally and the complex associates with the Sec61 complex at the channel-forming translocon complex that mediates protein translocation across the endoplasmic reticulum (ER). All subunits are required for a maximal enzyme activity.</text>
</comment>
<evidence type="ECO:0000256" key="7">
    <source>
        <dbReference type="ARBA" id="ARBA00022729"/>
    </source>
</evidence>
<comment type="pathway">
    <text evidence="3 12">Protein modification; protein glycosylation.</text>
</comment>
<keyword evidence="10 12" id="KW-0472">Membrane</keyword>
<evidence type="ECO:0000259" key="14">
    <source>
        <dbReference type="Pfam" id="PF23860"/>
    </source>
</evidence>
<evidence type="ECO:0000259" key="16">
    <source>
        <dbReference type="Pfam" id="PF25147"/>
    </source>
</evidence>
<dbReference type="InterPro" id="IPR055375">
    <property type="entry name" value="Ribophorin_II_2nd"/>
</dbReference>
<dbReference type="GO" id="GO:0008250">
    <property type="term" value="C:oligosaccharyltransferase complex"/>
    <property type="evidence" value="ECO:0007669"/>
    <property type="project" value="UniProtKB-UniRule"/>
</dbReference>
<dbReference type="InterPro" id="IPR055373">
    <property type="entry name" value="Ribophorin_II_N"/>
</dbReference>
<keyword evidence="8 12" id="KW-0256">Endoplasmic reticulum</keyword>
<dbReference type="Pfam" id="PF23861">
    <property type="entry name" value="Ribophorin_II_2nd"/>
    <property type="match status" value="1"/>
</dbReference>
<evidence type="ECO:0000259" key="15">
    <source>
        <dbReference type="Pfam" id="PF23861"/>
    </source>
</evidence>
<organism evidence="17">
    <name type="scientific">Phallusia mammillata</name>
    <dbReference type="NCBI Taxonomy" id="59560"/>
    <lineage>
        <taxon>Eukaryota</taxon>
        <taxon>Metazoa</taxon>
        <taxon>Chordata</taxon>
        <taxon>Tunicata</taxon>
        <taxon>Ascidiacea</taxon>
        <taxon>Phlebobranchia</taxon>
        <taxon>Ascidiidae</taxon>
        <taxon>Phallusia</taxon>
    </lineage>
</organism>
<dbReference type="Pfam" id="PF25147">
    <property type="entry name" value="Ribophorin_II_C"/>
    <property type="match status" value="1"/>
</dbReference>
<evidence type="ECO:0000256" key="8">
    <source>
        <dbReference type="ARBA" id="ARBA00022824"/>
    </source>
</evidence>
<feature type="chain" id="PRO_5026372801" description="Dolichyl-diphosphooligosaccharide--protein glycosyltransferase subunit 2" evidence="12">
    <location>
        <begin position="18"/>
        <end position="588"/>
    </location>
</feature>
<dbReference type="Pfam" id="PF05817">
    <property type="entry name" value="Ribophorin_II"/>
    <property type="match status" value="1"/>
</dbReference>
<evidence type="ECO:0000313" key="17">
    <source>
        <dbReference type="EMBL" id="CAB3265739.1"/>
    </source>
</evidence>
<feature type="domain" description="Ribophorin II N-terminal" evidence="13">
    <location>
        <begin position="25"/>
        <end position="260"/>
    </location>
</feature>
<keyword evidence="7 12" id="KW-0732">Signal</keyword>
<keyword evidence="9 12" id="KW-1133">Transmembrane helix</keyword>
<comment type="caution">
    <text evidence="12">Lacks conserved residue(s) required for the propagation of feature annotation.</text>
</comment>
<evidence type="ECO:0000256" key="1">
    <source>
        <dbReference type="ARBA" id="ARBA00002791"/>
    </source>
</evidence>
<feature type="domain" description="Ribophorin II C-terminal" evidence="16">
    <location>
        <begin position="534"/>
        <end position="580"/>
    </location>
</feature>
<dbReference type="InterPro" id="IPR008814">
    <property type="entry name" value="Swp1"/>
</dbReference>
<dbReference type="PANTHER" id="PTHR12640:SF0">
    <property type="entry name" value="DOLICHYL-DIPHOSPHOOLIGOSACCHARIDE--PROTEIN GLYCOSYLTRANSFERASE SUBUNIT 2"/>
    <property type="match status" value="1"/>
</dbReference>
<evidence type="ECO:0000256" key="6">
    <source>
        <dbReference type="ARBA" id="ARBA00022692"/>
    </source>
</evidence>
<evidence type="ECO:0000256" key="5">
    <source>
        <dbReference type="ARBA" id="ARBA00017612"/>
    </source>
</evidence>
<dbReference type="InterPro" id="IPR056790">
    <property type="entry name" value="Ribophorin_II_C"/>
</dbReference>
<evidence type="ECO:0000259" key="13">
    <source>
        <dbReference type="Pfam" id="PF05817"/>
    </source>
</evidence>
<dbReference type="GO" id="GO:0016740">
    <property type="term" value="F:transferase activity"/>
    <property type="evidence" value="ECO:0007669"/>
    <property type="project" value="UniProtKB-KW"/>
</dbReference>
<comment type="similarity">
    <text evidence="4 12">Belongs to the SWP1 family.</text>
</comment>
<dbReference type="InterPro" id="IPR055374">
    <property type="entry name" value="Ribophorin_II_3rd"/>
</dbReference>
<feature type="domain" description="Ribophorin II third" evidence="14">
    <location>
        <begin position="382"/>
        <end position="506"/>
    </location>
</feature>
<evidence type="ECO:0000256" key="11">
    <source>
        <dbReference type="ARBA" id="ARBA00046750"/>
    </source>
</evidence>
<name>A0A6F9DRJ8_9ASCI</name>
<accession>A0A6F9DRJ8</accession>
<feature type="signal peptide" evidence="12">
    <location>
        <begin position="1"/>
        <end position="17"/>
    </location>
</feature>
<dbReference type="PANTHER" id="PTHR12640">
    <property type="entry name" value="RIBOPHORIN II"/>
    <property type="match status" value="1"/>
</dbReference>
<reference evidence="17" key="1">
    <citation type="submission" date="2020-04" db="EMBL/GenBank/DDBJ databases">
        <authorList>
            <person name="Neveu A P."/>
        </authorList>
    </citation>
    <scope>NUCLEOTIDE SEQUENCE</scope>
    <source>
        <tissue evidence="17">Whole embryo</tissue>
    </source>
</reference>
<sequence length="588" mass="64415">MWFKGFLLLAFLHATFATELSSVLAPTDIKRLMDFFKTPYPDLETAYHSIKVLKQYTQGGAIGGDIKQAACEQIKTCDTKSLCSVFYAATTLATVGTSCKYTIPKEALALAKSKISEESDTKSIYSAVTILKSLGKQVDSDEVIGALLSAVKNDNSVLSSSYALLTAAQLDKPNLSALLKSIDIEDMAAQADEVDERYLHFENDLQTTSTFISAVIALSQAQKQQLGITPDQTLLFTNFLMRAKSTVKTCKQAANVVYPLSQIAASSQVTVAKAQLVSSNAVSEDKPNLEVSVTNVLGQAIPKLTVKVDSVVRSTDNEVIMSNVPFQFDAAKNNYKLLFWKDKPASGFYDVILTVSSPSKPLVGVSDIEFRVKVTTKIAITNVELGTGEKESSGADLKTVNYPKPAEDFKADQQQRIVMKFQVKDLNAGTAMKPHQAFVRFVHERSGQEVIFVAEPDKTSTYKFEVDLATAGADQFNSVTGKYSMHLIVGDAAISNPVFWNFGNVVIHLPEDSKKAKSPSQSQYDPKPEIHHVFRKAEARPPVIISQAFTIACLAPILLLFVLWMRAGANLRNLRLAPKNIRDRKSVV</sequence>
<comment type="subunit">
    <text evidence="11">Component of the oligosaccharyltransferase (OST) complex. OST exists in two different complex forms which contain common core subunits RPN1, RPN2, OST48, OST4, DAD1 and TMEM258, either STT3A or STT3B as catalytic subunits, and form-specific accessory subunits. STT3A complex assembly occurs through the formation of 3 subcomplexes. Subcomplex 1 contains RPN1 and TMEM258, subcomplex 2 contains the STT3A-specific subunits STT3A, DC2/OSTC, and KCP2 as well as the core subunit OST4, and subcomplex 3 contains RPN2, DAD1, and OST48. The STT3A complex can form stable complexes with the Sec61 complex or with both the Sec61 and TRAP complexes. Interacts with DDI2. Interacts with TMEM35A/NACHO.</text>
</comment>
<evidence type="ECO:0000256" key="4">
    <source>
        <dbReference type="ARBA" id="ARBA00009038"/>
    </source>
</evidence>
<dbReference type="Pfam" id="PF23860">
    <property type="entry name" value="Ribophorin_II_3rd"/>
    <property type="match status" value="1"/>
</dbReference>
<dbReference type="AlphaFoldDB" id="A0A6F9DRJ8"/>
<feature type="transmembrane region" description="Helical" evidence="12">
    <location>
        <begin position="544"/>
        <end position="565"/>
    </location>
</feature>
<comment type="subcellular location">
    <subcellularLocation>
        <location evidence="2 12">Endoplasmic reticulum membrane</location>
        <topology evidence="2 12">Multi-pass membrane protein</topology>
    </subcellularLocation>
</comment>
<dbReference type="UniPathway" id="UPA00378"/>
<evidence type="ECO:0000256" key="2">
    <source>
        <dbReference type="ARBA" id="ARBA00004477"/>
    </source>
</evidence>
<evidence type="ECO:0000256" key="10">
    <source>
        <dbReference type="ARBA" id="ARBA00023136"/>
    </source>
</evidence>
<evidence type="ECO:0000256" key="9">
    <source>
        <dbReference type="ARBA" id="ARBA00022989"/>
    </source>
</evidence>
<keyword evidence="6 12" id="KW-0812">Transmembrane</keyword>
<evidence type="ECO:0000256" key="3">
    <source>
        <dbReference type="ARBA" id="ARBA00004922"/>
    </source>
</evidence>
<evidence type="ECO:0000256" key="12">
    <source>
        <dbReference type="RuleBase" id="RU366029"/>
    </source>
</evidence>
<protein>
    <recommendedName>
        <fullName evidence="5 12">Dolichyl-diphosphooligosaccharide--protein glycosyltransferase subunit 2</fullName>
    </recommendedName>
    <alternativeName>
        <fullName evidence="12">Ribophorin-2</fullName>
    </alternativeName>
</protein>
<dbReference type="GO" id="GO:0006487">
    <property type="term" value="P:protein N-linked glycosylation"/>
    <property type="evidence" value="ECO:0007669"/>
    <property type="project" value="UniProtKB-UniRule"/>
</dbReference>
<dbReference type="EMBL" id="LR789877">
    <property type="protein sequence ID" value="CAB3265739.1"/>
    <property type="molecule type" value="mRNA"/>
</dbReference>
<proteinExistence type="evidence at transcript level"/>
<keyword evidence="17" id="KW-0808">Transferase</keyword>